<keyword evidence="1" id="KW-0812">Transmembrane</keyword>
<dbReference type="PANTHER" id="PTHR38442">
    <property type="entry name" value="INNER MEMBRANE PROTEIN-RELATED"/>
    <property type="match status" value="1"/>
</dbReference>
<accession>A0ABT7NB33</accession>
<name>A0ABT7NB33_9BURK</name>
<dbReference type="EMBL" id="JASZYV010000002">
    <property type="protein sequence ID" value="MDM0045141.1"/>
    <property type="molecule type" value="Genomic_DNA"/>
</dbReference>
<comment type="caution">
    <text evidence="2">The sequence shown here is derived from an EMBL/GenBank/DDBJ whole genome shotgun (WGS) entry which is preliminary data.</text>
</comment>
<dbReference type="PANTHER" id="PTHR38442:SF1">
    <property type="entry name" value="INNER MEMBRANE PROTEIN"/>
    <property type="match status" value="1"/>
</dbReference>
<dbReference type="Pfam" id="PF04286">
    <property type="entry name" value="DUF445"/>
    <property type="match status" value="1"/>
</dbReference>
<keyword evidence="1" id="KW-1133">Transmembrane helix</keyword>
<dbReference type="RefSeq" id="WP_286660240.1">
    <property type="nucleotide sequence ID" value="NZ_JASZYV010000002.1"/>
</dbReference>
<keyword evidence="1" id="KW-0472">Membrane</keyword>
<gene>
    <name evidence="2" type="ORF">QTH91_11660</name>
</gene>
<feature type="transmembrane region" description="Helical" evidence="1">
    <location>
        <begin position="43"/>
        <end position="68"/>
    </location>
</feature>
<evidence type="ECO:0000313" key="3">
    <source>
        <dbReference type="Proteomes" id="UP001174908"/>
    </source>
</evidence>
<organism evidence="2 3">
    <name type="scientific">Variovorax dokdonensis</name>
    <dbReference type="NCBI Taxonomy" id="344883"/>
    <lineage>
        <taxon>Bacteria</taxon>
        <taxon>Pseudomonadati</taxon>
        <taxon>Pseudomonadota</taxon>
        <taxon>Betaproteobacteria</taxon>
        <taxon>Burkholderiales</taxon>
        <taxon>Comamonadaceae</taxon>
        <taxon>Variovorax</taxon>
    </lineage>
</organism>
<evidence type="ECO:0000313" key="2">
    <source>
        <dbReference type="EMBL" id="MDM0045141.1"/>
    </source>
</evidence>
<evidence type="ECO:0000256" key="1">
    <source>
        <dbReference type="SAM" id="Phobius"/>
    </source>
</evidence>
<keyword evidence="3" id="KW-1185">Reference proteome</keyword>
<dbReference type="Proteomes" id="UP001174908">
    <property type="component" value="Unassembled WGS sequence"/>
</dbReference>
<feature type="transmembrane region" description="Helical" evidence="1">
    <location>
        <begin position="396"/>
        <end position="419"/>
    </location>
</feature>
<protein>
    <submittedName>
        <fullName evidence="2">DUF445 domain-containing protein</fullName>
    </submittedName>
</protein>
<dbReference type="InterPro" id="IPR007383">
    <property type="entry name" value="DUF445"/>
</dbReference>
<reference evidence="2" key="1">
    <citation type="submission" date="2023-06" db="EMBL/GenBank/DDBJ databases">
        <authorList>
            <person name="Jiang Y."/>
            <person name="Liu Q."/>
        </authorList>
    </citation>
    <scope>NUCLEOTIDE SEQUENCE</scope>
    <source>
        <strain evidence="2">CGMCC 1.12089</strain>
    </source>
</reference>
<sequence length="421" mass="46491">MAAPADLQERRLAHMKRLALALLGAAALTYALATVMEPRHPAWGYLAAFAEAAMVGAMADWFAVVALFRHPLGLPIPHTAIIPENKSRIGANLAGFICNNFLSTPQVLAKLAQFDPAGRLADWLARPEQGQQLGRLGVMLVRYGLSAFDDARVRAFLGQAAASGLARLDVSRAAGQVLHALTEGNRHQALLDEVLGQVSSLVEGDSVQEHITDAIAREIKALRYVGLDQMAARLATRKVVAVVARTLADLAAQPDHPLRLRFDIHTREFIERLQHDPAFQARGEQLRADLLAHPSLGEYLHGLWDEVLAWLHADLERPESSIGQRIAQLAGKLGERLRADEDMRRWINEQITAAAPLAIDRYREDIRRYIVERVDAWNTDEMTRELERNVGRDLQFIRINGTLVGGLVGLGIHALTAWLKG</sequence>
<proteinExistence type="predicted"/>